<keyword evidence="3" id="KW-1185">Reference proteome</keyword>
<accession>A0A401Q1Z3</accession>
<keyword evidence="1" id="KW-0812">Transmembrane</keyword>
<feature type="transmembrane region" description="Helical" evidence="1">
    <location>
        <begin position="45"/>
        <end position="67"/>
    </location>
</feature>
<dbReference type="OMA" id="NYLVECY"/>
<dbReference type="Proteomes" id="UP000288216">
    <property type="component" value="Unassembled WGS sequence"/>
</dbReference>
<organism evidence="2 3">
    <name type="scientific">Scyliorhinus torazame</name>
    <name type="common">Cloudy catshark</name>
    <name type="synonym">Catulus torazame</name>
    <dbReference type="NCBI Taxonomy" id="75743"/>
    <lineage>
        <taxon>Eukaryota</taxon>
        <taxon>Metazoa</taxon>
        <taxon>Chordata</taxon>
        <taxon>Craniata</taxon>
        <taxon>Vertebrata</taxon>
        <taxon>Chondrichthyes</taxon>
        <taxon>Elasmobranchii</taxon>
        <taxon>Galeomorphii</taxon>
        <taxon>Galeoidea</taxon>
        <taxon>Carcharhiniformes</taxon>
        <taxon>Scyliorhinidae</taxon>
        <taxon>Scyliorhinus</taxon>
    </lineage>
</organism>
<evidence type="ECO:0000256" key="1">
    <source>
        <dbReference type="SAM" id="Phobius"/>
    </source>
</evidence>
<dbReference type="PROSITE" id="PS51257">
    <property type="entry name" value="PROKAR_LIPOPROTEIN"/>
    <property type="match status" value="1"/>
</dbReference>
<keyword evidence="1" id="KW-0472">Membrane</keyword>
<dbReference type="OrthoDB" id="10071849at2759"/>
<keyword evidence="1" id="KW-1133">Transmembrane helix</keyword>
<reference evidence="2 3" key="1">
    <citation type="journal article" date="2018" name="Nat. Ecol. Evol.">
        <title>Shark genomes provide insights into elasmobranch evolution and the origin of vertebrates.</title>
        <authorList>
            <person name="Hara Y"/>
            <person name="Yamaguchi K"/>
            <person name="Onimaru K"/>
            <person name="Kadota M"/>
            <person name="Koyanagi M"/>
            <person name="Keeley SD"/>
            <person name="Tatsumi K"/>
            <person name="Tanaka K"/>
            <person name="Motone F"/>
            <person name="Kageyama Y"/>
            <person name="Nozu R"/>
            <person name="Adachi N"/>
            <person name="Nishimura O"/>
            <person name="Nakagawa R"/>
            <person name="Tanegashima C"/>
            <person name="Kiyatake I"/>
            <person name="Matsumoto R"/>
            <person name="Murakumo K"/>
            <person name="Nishida K"/>
            <person name="Terakita A"/>
            <person name="Kuratani S"/>
            <person name="Sato K"/>
            <person name="Hyodo S Kuraku.S."/>
        </authorList>
    </citation>
    <scope>NUCLEOTIDE SEQUENCE [LARGE SCALE GENOMIC DNA]</scope>
</reference>
<proteinExistence type="predicted"/>
<protein>
    <submittedName>
        <fullName evidence="2">Uncharacterized protein</fullName>
    </submittedName>
</protein>
<gene>
    <name evidence="2" type="ORF">scyTo_0016949</name>
</gene>
<comment type="caution">
    <text evidence="2">The sequence shown here is derived from an EMBL/GenBank/DDBJ whole genome shotgun (WGS) entry which is preliminary data.</text>
</comment>
<dbReference type="EMBL" id="BFAA01010637">
    <property type="protein sequence ID" value="GCB79370.1"/>
    <property type="molecule type" value="Genomic_DNA"/>
</dbReference>
<name>A0A401Q1Z3_SCYTO</name>
<feature type="transmembrane region" description="Helical" evidence="1">
    <location>
        <begin position="7"/>
        <end position="25"/>
    </location>
</feature>
<sequence length="109" mass="11918">MHLKRGCLSMNIISAISCLPAIIMYSTGLVYPRYCNYLVECYNNGSIACMAILIILTLLNAAISITVSSFNCKAMNCCCATPVPIIVMSNNASEQLIPSQQFQVNPARY</sequence>
<evidence type="ECO:0000313" key="3">
    <source>
        <dbReference type="Proteomes" id="UP000288216"/>
    </source>
</evidence>
<evidence type="ECO:0000313" key="2">
    <source>
        <dbReference type="EMBL" id="GCB79370.1"/>
    </source>
</evidence>
<dbReference type="AlphaFoldDB" id="A0A401Q1Z3"/>